<protein>
    <submittedName>
        <fullName evidence="6">ABC transporter substrate-binding protein</fullName>
    </submittedName>
</protein>
<dbReference type="SUPFAM" id="SSF53822">
    <property type="entry name" value="Periplasmic binding protein-like I"/>
    <property type="match status" value="1"/>
</dbReference>
<keyword evidence="7" id="KW-1185">Reference proteome</keyword>
<dbReference type="PANTHER" id="PTHR30483:SF37">
    <property type="entry name" value="ABC TRANSPORTER SUBSTRATE-BINDING PROTEIN"/>
    <property type="match status" value="1"/>
</dbReference>
<keyword evidence="2 4" id="KW-0732">Signal</keyword>
<dbReference type="Gene3D" id="3.40.50.2300">
    <property type="match status" value="2"/>
</dbReference>
<dbReference type="Proteomes" id="UP000515860">
    <property type="component" value="Chromosome"/>
</dbReference>
<reference evidence="6 7" key="1">
    <citation type="submission" date="2020-08" db="EMBL/GenBank/DDBJ databases">
        <authorList>
            <person name="Liu C."/>
            <person name="Sun Q."/>
        </authorList>
    </citation>
    <scope>NUCLEOTIDE SEQUENCE [LARGE SCALE GENOMIC DNA]</scope>
    <source>
        <strain evidence="6 7">NSJ-29</strain>
    </source>
</reference>
<evidence type="ECO:0000256" key="2">
    <source>
        <dbReference type="ARBA" id="ARBA00022729"/>
    </source>
</evidence>
<proteinExistence type="inferred from homology"/>
<dbReference type="InterPro" id="IPR028081">
    <property type="entry name" value="Leu-bd"/>
</dbReference>
<feature type="signal peptide" evidence="4">
    <location>
        <begin position="1"/>
        <end position="17"/>
    </location>
</feature>
<evidence type="ECO:0000259" key="5">
    <source>
        <dbReference type="Pfam" id="PF13458"/>
    </source>
</evidence>
<dbReference type="KEGG" id="whj:H9Q79_07010"/>
<evidence type="ECO:0000256" key="1">
    <source>
        <dbReference type="ARBA" id="ARBA00010062"/>
    </source>
</evidence>
<feature type="compositionally biased region" description="Low complexity" evidence="3">
    <location>
        <begin position="27"/>
        <end position="59"/>
    </location>
</feature>
<feature type="region of interest" description="Disordered" evidence="3">
    <location>
        <begin position="27"/>
        <end position="61"/>
    </location>
</feature>
<dbReference type="InterPro" id="IPR028082">
    <property type="entry name" value="Peripla_BP_I"/>
</dbReference>
<comment type="similarity">
    <text evidence="1">Belongs to the leucine-binding protein family.</text>
</comment>
<dbReference type="Pfam" id="PF13458">
    <property type="entry name" value="Peripla_BP_6"/>
    <property type="match status" value="1"/>
</dbReference>
<evidence type="ECO:0000313" key="7">
    <source>
        <dbReference type="Proteomes" id="UP000515860"/>
    </source>
</evidence>
<organism evidence="6 7">
    <name type="scientific">Wansuia hejianensis</name>
    <dbReference type="NCBI Taxonomy" id="2763667"/>
    <lineage>
        <taxon>Bacteria</taxon>
        <taxon>Bacillati</taxon>
        <taxon>Bacillota</taxon>
        <taxon>Clostridia</taxon>
        <taxon>Lachnospirales</taxon>
        <taxon>Lachnospiraceae</taxon>
        <taxon>Wansuia</taxon>
    </lineage>
</organism>
<dbReference type="RefSeq" id="WP_249329520.1">
    <property type="nucleotide sequence ID" value="NZ_CP060635.1"/>
</dbReference>
<dbReference type="InterPro" id="IPR051010">
    <property type="entry name" value="BCAA_transport"/>
</dbReference>
<evidence type="ECO:0000256" key="3">
    <source>
        <dbReference type="SAM" id="MobiDB-lite"/>
    </source>
</evidence>
<sequence>MKVKKVLAMVASSVMLAGVIAGCGDSGSSSATSSATTGNVSSESSGSEKTSSSSKGNTGEADMDSVTIGVLLPLTGDTSAMGVKTKNAIEMFFEDYNENGGIKSMGGAKVNLVVADTTSSSEVAVTEIERLIQQEDVDILIGPYQSAAGAATAPIAEKYGVPYLLTSSCADEIMKNNYNYVFRANVCIDDAGSTIFDFFNSYNDVYGYMPQKYAVVYENTDWGMSCYDMVKRYVEQNGGELVVEEAFTSNNSDFSSIINKVKSSGAEIVFPMCYLNDAVLFTQQMSEYQCDATIVACGGGFTSSDYIANVGELSNYVIAEAGWSLGVLDYKGEEGAAINEKYSSLYGEELDEYSAFGYFNSGILANVLERAASTDADKIVEAFLATDLDSDDPELSLMQYDGVYFADERSDGQTHQNTKCSNVMTQIIDGEYKVIGPVSMVGEPECEFPAPAWAER</sequence>
<name>A0A7G9GGT4_9FIRM</name>
<evidence type="ECO:0000256" key="4">
    <source>
        <dbReference type="SAM" id="SignalP"/>
    </source>
</evidence>
<feature type="chain" id="PRO_5038931323" evidence="4">
    <location>
        <begin position="18"/>
        <end position="456"/>
    </location>
</feature>
<feature type="domain" description="Leucine-binding protein" evidence="5">
    <location>
        <begin position="65"/>
        <end position="425"/>
    </location>
</feature>
<dbReference type="EMBL" id="CP060635">
    <property type="protein sequence ID" value="QNM10016.1"/>
    <property type="molecule type" value="Genomic_DNA"/>
</dbReference>
<evidence type="ECO:0000313" key="6">
    <source>
        <dbReference type="EMBL" id="QNM10016.1"/>
    </source>
</evidence>
<dbReference type="PROSITE" id="PS51257">
    <property type="entry name" value="PROKAR_LIPOPROTEIN"/>
    <property type="match status" value="1"/>
</dbReference>
<dbReference type="AlphaFoldDB" id="A0A7G9GGT4"/>
<dbReference type="CDD" id="cd06340">
    <property type="entry name" value="PBP1_ABC_ligand_binding-like"/>
    <property type="match status" value="1"/>
</dbReference>
<gene>
    <name evidence="6" type="ORF">H9Q79_07010</name>
</gene>
<accession>A0A7G9GGT4</accession>
<dbReference type="PANTHER" id="PTHR30483">
    <property type="entry name" value="LEUCINE-SPECIFIC-BINDING PROTEIN"/>
    <property type="match status" value="1"/>
</dbReference>